<gene>
    <name evidence="1" type="ORF">D9C73_014670</name>
</gene>
<name>A0A4U5UZU9_COLLU</name>
<keyword evidence="2" id="KW-1185">Reference proteome</keyword>
<evidence type="ECO:0000313" key="2">
    <source>
        <dbReference type="Proteomes" id="UP000298787"/>
    </source>
</evidence>
<protein>
    <submittedName>
        <fullName evidence="1">Uncharacterized protein</fullName>
    </submittedName>
</protein>
<evidence type="ECO:0000313" key="1">
    <source>
        <dbReference type="EMBL" id="TKS80568.1"/>
    </source>
</evidence>
<sequence length="83" mass="9492">MWSDTSTIDNWLCLSFSDANLFLSCSCSRVLQVIGRKTWPEKLCLIQKIRREKQELESVLEVEEVGAATDISPGEVLEEEEEE</sequence>
<dbReference type="AlphaFoldDB" id="A0A4U5UZU9"/>
<proteinExistence type="predicted"/>
<reference evidence="1 2" key="1">
    <citation type="submission" date="2019-01" db="EMBL/GenBank/DDBJ databases">
        <title>Genome Assembly of Collichthys lucidus.</title>
        <authorList>
            <person name="Cai M."/>
            <person name="Xiao S."/>
        </authorList>
    </citation>
    <scope>NUCLEOTIDE SEQUENCE [LARGE SCALE GENOMIC DNA]</scope>
    <source>
        <strain evidence="1">JT15FE1705JMU</strain>
        <tissue evidence="1">Muscle</tissue>
    </source>
</reference>
<dbReference type="EMBL" id="CM014090">
    <property type="protein sequence ID" value="TKS80568.1"/>
    <property type="molecule type" value="Genomic_DNA"/>
</dbReference>
<organism evidence="1 2">
    <name type="scientific">Collichthys lucidus</name>
    <name type="common">Big head croaker</name>
    <name type="synonym">Sciaena lucida</name>
    <dbReference type="NCBI Taxonomy" id="240159"/>
    <lineage>
        <taxon>Eukaryota</taxon>
        <taxon>Metazoa</taxon>
        <taxon>Chordata</taxon>
        <taxon>Craniata</taxon>
        <taxon>Vertebrata</taxon>
        <taxon>Euteleostomi</taxon>
        <taxon>Actinopterygii</taxon>
        <taxon>Neopterygii</taxon>
        <taxon>Teleostei</taxon>
        <taxon>Neoteleostei</taxon>
        <taxon>Acanthomorphata</taxon>
        <taxon>Eupercaria</taxon>
        <taxon>Sciaenidae</taxon>
        <taxon>Collichthys</taxon>
    </lineage>
</organism>
<accession>A0A4U5UZU9</accession>
<dbReference type="Proteomes" id="UP000298787">
    <property type="component" value="Chromosome 13"/>
</dbReference>